<evidence type="ECO:0000256" key="2">
    <source>
        <dbReference type="ARBA" id="ARBA00022670"/>
    </source>
</evidence>
<keyword evidence="3" id="KW-0378">Hydrolase</keyword>
<proteinExistence type="inferred from homology"/>
<comment type="caution">
    <text evidence="7">The sequence shown here is derived from an EMBL/GenBank/DDBJ whole genome shotgun (WGS) entry which is preliminary data.</text>
</comment>
<evidence type="ECO:0000256" key="3">
    <source>
        <dbReference type="ARBA" id="ARBA00022801"/>
    </source>
</evidence>
<dbReference type="InterPro" id="IPR038765">
    <property type="entry name" value="Papain-like_cys_pep_sf"/>
</dbReference>
<dbReference type="PANTHER" id="PTHR12411">
    <property type="entry name" value="CYSTEINE PROTEASE FAMILY C1-RELATED"/>
    <property type="match status" value="1"/>
</dbReference>
<keyword evidence="4" id="KW-0788">Thiol protease</keyword>
<dbReference type="SUPFAM" id="SSF54001">
    <property type="entry name" value="Cysteine proteinases"/>
    <property type="match status" value="1"/>
</dbReference>
<protein>
    <submittedName>
        <fullName evidence="7">Cathepsin O-like</fullName>
    </submittedName>
</protein>
<evidence type="ECO:0000256" key="4">
    <source>
        <dbReference type="ARBA" id="ARBA00022807"/>
    </source>
</evidence>
<dbReference type="Gene3D" id="3.90.70.10">
    <property type="entry name" value="Cysteine proteinases"/>
    <property type="match status" value="1"/>
</dbReference>
<evidence type="ECO:0000256" key="6">
    <source>
        <dbReference type="ARBA" id="ARBA00023157"/>
    </source>
</evidence>
<evidence type="ECO:0000256" key="5">
    <source>
        <dbReference type="ARBA" id="ARBA00023145"/>
    </source>
</evidence>
<dbReference type="Pfam" id="PF00112">
    <property type="entry name" value="Peptidase_C1"/>
    <property type="match status" value="1"/>
</dbReference>
<keyword evidence="5" id="KW-0865">Zymogen</keyword>
<dbReference type="SMART" id="SM00848">
    <property type="entry name" value="Inhibitor_I29"/>
    <property type="match status" value="1"/>
</dbReference>
<dbReference type="InterPro" id="IPR013201">
    <property type="entry name" value="Prot_inhib_I29"/>
</dbReference>
<dbReference type="EMBL" id="CACRXK020010540">
    <property type="protein sequence ID" value="CAB4019592.1"/>
    <property type="molecule type" value="Genomic_DNA"/>
</dbReference>
<dbReference type="Proteomes" id="UP001152795">
    <property type="component" value="Unassembled WGS sequence"/>
</dbReference>
<evidence type="ECO:0000313" key="7">
    <source>
        <dbReference type="EMBL" id="CAB4019592.1"/>
    </source>
</evidence>
<dbReference type="SMART" id="SM00645">
    <property type="entry name" value="Pept_C1"/>
    <property type="match status" value="1"/>
</dbReference>
<dbReference type="GO" id="GO:0006508">
    <property type="term" value="P:proteolysis"/>
    <property type="evidence" value="ECO:0007669"/>
    <property type="project" value="UniProtKB-KW"/>
</dbReference>
<keyword evidence="6" id="KW-1015">Disulfide bond</keyword>
<dbReference type="InterPro" id="IPR013128">
    <property type="entry name" value="Peptidase_C1A"/>
</dbReference>
<sequence>MWRNNWKSLCLILCFIFYIGFHVAETTINQEDDLLYKFKIFVVHYNRSYINNPAEYQYRMSVFQDSLKRQAMLNMREKELKGKAVYGVNKFSDWTKEEFLGHLSKFSNVSMKTQPSTSCCHIIYHGPPSQSSWDWRKKHKVTSVKNQGDCGSCWAFASTGVVETQWAIAKKLTSPLELSVQEFVSCSHNAGCNGGTIRNTLYWLENAYSNSSGKKEKYYLLPSSEYPYEERESPCNYAHIEPKTGAQIKCACYG</sequence>
<reference evidence="7" key="1">
    <citation type="submission" date="2020-04" db="EMBL/GenBank/DDBJ databases">
        <authorList>
            <person name="Alioto T."/>
            <person name="Alioto T."/>
            <person name="Gomez Garrido J."/>
        </authorList>
    </citation>
    <scope>NUCLEOTIDE SEQUENCE</scope>
    <source>
        <strain evidence="7">A484AB</strain>
    </source>
</reference>
<dbReference type="OrthoDB" id="5961498at2759"/>
<comment type="similarity">
    <text evidence="1">Belongs to the peptidase C1 family.</text>
</comment>
<gene>
    <name evidence="7" type="ORF">PACLA_8A061886</name>
</gene>
<name>A0A7D9J1J6_PARCT</name>
<keyword evidence="2" id="KW-0645">Protease</keyword>
<dbReference type="GO" id="GO:0008234">
    <property type="term" value="F:cysteine-type peptidase activity"/>
    <property type="evidence" value="ECO:0007669"/>
    <property type="project" value="UniProtKB-KW"/>
</dbReference>
<dbReference type="Pfam" id="PF08246">
    <property type="entry name" value="Inhibitor_I29"/>
    <property type="match status" value="1"/>
</dbReference>
<dbReference type="InterPro" id="IPR000169">
    <property type="entry name" value="Pept_cys_AS"/>
</dbReference>
<accession>A0A7D9J1J6</accession>
<organism evidence="7 8">
    <name type="scientific">Paramuricea clavata</name>
    <name type="common">Red gorgonian</name>
    <name type="synonym">Violescent sea-whip</name>
    <dbReference type="NCBI Taxonomy" id="317549"/>
    <lineage>
        <taxon>Eukaryota</taxon>
        <taxon>Metazoa</taxon>
        <taxon>Cnidaria</taxon>
        <taxon>Anthozoa</taxon>
        <taxon>Octocorallia</taxon>
        <taxon>Malacalcyonacea</taxon>
        <taxon>Plexauridae</taxon>
        <taxon>Paramuricea</taxon>
    </lineage>
</organism>
<dbReference type="AlphaFoldDB" id="A0A7D9J1J6"/>
<evidence type="ECO:0000313" key="8">
    <source>
        <dbReference type="Proteomes" id="UP001152795"/>
    </source>
</evidence>
<feature type="non-terminal residue" evidence="7">
    <location>
        <position position="254"/>
    </location>
</feature>
<dbReference type="PROSITE" id="PS00139">
    <property type="entry name" value="THIOL_PROTEASE_CYS"/>
    <property type="match status" value="1"/>
</dbReference>
<dbReference type="InterPro" id="IPR000668">
    <property type="entry name" value="Peptidase_C1A_C"/>
</dbReference>
<keyword evidence="8" id="KW-1185">Reference proteome</keyword>
<evidence type="ECO:0000256" key="1">
    <source>
        <dbReference type="ARBA" id="ARBA00008455"/>
    </source>
</evidence>